<feature type="region of interest" description="Disordered" evidence="17">
    <location>
        <begin position="659"/>
        <end position="679"/>
    </location>
</feature>
<keyword evidence="12 18" id="KW-0472">Membrane</keyword>
<evidence type="ECO:0000256" key="2">
    <source>
        <dbReference type="ARBA" id="ARBA00007090"/>
    </source>
</evidence>
<dbReference type="SUPFAM" id="SSF56601">
    <property type="entry name" value="beta-lactamase/transpeptidase-like"/>
    <property type="match status" value="1"/>
</dbReference>
<evidence type="ECO:0000313" key="21">
    <source>
        <dbReference type="EMBL" id="MCU9613339.1"/>
    </source>
</evidence>
<evidence type="ECO:0000313" key="22">
    <source>
        <dbReference type="Proteomes" id="UP001209318"/>
    </source>
</evidence>
<dbReference type="InterPro" id="IPR001264">
    <property type="entry name" value="Glyco_trans_51"/>
</dbReference>
<dbReference type="FunFam" id="3.40.710.10:FF:000028">
    <property type="entry name" value="Penicillin-binding protein 1A"/>
    <property type="match status" value="1"/>
</dbReference>
<dbReference type="InterPro" id="IPR050396">
    <property type="entry name" value="Glycosyltr_51/Transpeptidase"/>
</dbReference>
<organism evidence="21 22">
    <name type="scientific">Perspicuibacillus lycopersici</name>
    <dbReference type="NCBI Taxonomy" id="1325689"/>
    <lineage>
        <taxon>Bacteria</taxon>
        <taxon>Bacillati</taxon>
        <taxon>Bacillota</taxon>
        <taxon>Bacilli</taxon>
        <taxon>Bacillales</taxon>
        <taxon>Bacillaceae</taxon>
        <taxon>Perspicuibacillus</taxon>
    </lineage>
</organism>
<evidence type="ECO:0000256" key="18">
    <source>
        <dbReference type="SAM" id="Phobius"/>
    </source>
</evidence>
<dbReference type="InterPro" id="IPR001460">
    <property type="entry name" value="PCN-bd_Tpept"/>
</dbReference>
<evidence type="ECO:0000256" key="14">
    <source>
        <dbReference type="ARBA" id="ARBA00023316"/>
    </source>
</evidence>
<accession>A0AAE3ITU6</accession>
<comment type="similarity">
    <text evidence="3">In the N-terminal section; belongs to the glycosyltransferase 51 family.</text>
</comment>
<dbReference type="InterPro" id="IPR012338">
    <property type="entry name" value="Beta-lactam/transpept-like"/>
</dbReference>
<dbReference type="Pfam" id="PF00912">
    <property type="entry name" value="Transgly"/>
    <property type="match status" value="1"/>
</dbReference>
<keyword evidence="10" id="KW-0133">Cell shape</keyword>
<evidence type="ECO:0000256" key="8">
    <source>
        <dbReference type="ARBA" id="ARBA00022679"/>
    </source>
</evidence>
<dbReference type="InterPro" id="IPR023346">
    <property type="entry name" value="Lysozyme-like_dom_sf"/>
</dbReference>
<evidence type="ECO:0000259" key="19">
    <source>
        <dbReference type="Pfam" id="PF00905"/>
    </source>
</evidence>
<dbReference type="GO" id="GO:0008658">
    <property type="term" value="F:penicillin binding"/>
    <property type="evidence" value="ECO:0007669"/>
    <property type="project" value="InterPro"/>
</dbReference>
<comment type="subcellular location">
    <subcellularLocation>
        <location evidence="1">Cell membrane</location>
    </subcellularLocation>
</comment>
<keyword evidence="5" id="KW-0121">Carboxypeptidase</keyword>
<keyword evidence="18" id="KW-1133">Transmembrane helix</keyword>
<evidence type="ECO:0000256" key="7">
    <source>
        <dbReference type="ARBA" id="ARBA00022676"/>
    </source>
</evidence>
<dbReference type="GO" id="GO:0009002">
    <property type="term" value="F:serine-type D-Ala-D-Ala carboxypeptidase activity"/>
    <property type="evidence" value="ECO:0007669"/>
    <property type="project" value="UniProtKB-EC"/>
</dbReference>
<dbReference type="Proteomes" id="UP001209318">
    <property type="component" value="Unassembled WGS sequence"/>
</dbReference>
<dbReference type="Gene3D" id="3.40.710.10">
    <property type="entry name" value="DD-peptidase/beta-lactamase superfamily"/>
    <property type="match status" value="1"/>
</dbReference>
<keyword evidence="9" id="KW-0378">Hydrolase</keyword>
<evidence type="ECO:0000256" key="11">
    <source>
        <dbReference type="ARBA" id="ARBA00022984"/>
    </source>
</evidence>
<evidence type="ECO:0000256" key="3">
    <source>
        <dbReference type="ARBA" id="ARBA00007739"/>
    </source>
</evidence>
<reference evidence="21" key="1">
    <citation type="submission" date="2022-10" db="EMBL/GenBank/DDBJ databases">
        <title>Description of Fervidibacillus gen. nov. in the family Fervidibacillaceae fam. nov. with two species, Fervidibacillus albus sp. nov., and Fervidibacillus halotolerans sp. nov., isolated from tidal flat sediments.</title>
        <authorList>
            <person name="Kwon K.K."/>
            <person name="Yang S.-H."/>
        </authorList>
    </citation>
    <scope>NUCLEOTIDE SEQUENCE</scope>
    <source>
        <strain evidence="21">JCM 19140</strain>
    </source>
</reference>
<dbReference type="SUPFAM" id="SSF53955">
    <property type="entry name" value="Lysozyme-like"/>
    <property type="match status" value="1"/>
</dbReference>
<dbReference type="GO" id="GO:0071555">
    <property type="term" value="P:cell wall organization"/>
    <property type="evidence" value="ECO:0007669"/>
    <property type="project" value="UniProtKB-KW"/>
</dbReference>
<evidence type="ECO:0000256" key="12">
    <source>
        <dbReference type="ARBA" id="ARBA00023136"/>
    </source>
</evidence>
<evidence type="ECO:0000256" key="16">
    <source>
        <dbReference type="ARBA" id="ARBA00049902"/>
    </source>
</evidence>
<feature type="compositionally biased region" description="Basic and acidic residues" evidence="17">
    <location>
        <begin position="668"/>
        <end position="679"/>
    </location>
</feature>
<keyword evidence="11" id="KW-0573">Peptidoglycan synthesis</keyword>
<feature type="transmembrane region" description="Helical" evidence="18">
    <location>
        <begin position="20"/>
        <end position="41"/>
    </location>
</feature>
<keyword evidence="14" id="KW-0961">Cell wall biogenesis/degradation</keyword>
<dbReference type="Gene3D" id="1.10.3810.10">
    <property type="entry name" value="Biosynthetic peptidoglycan transglycosylase-like"/>
    <property type="match status" value="1"/>
</dbReference>
<evidence type="ECO:0000256" key="17">
    <source>
        <dbReference type="SAM" id="MobiDB-lite"/>
    </source>
</evidence>
<evidence type="ECO:0000256" key="9">
    <source>
        <dbReference type="ARBA" id="ARBA00022801"/>
    </source>
</evidence>
<dbReference type="GO" id="GO:0006508">
    <property type="term" value="P:proteolysis"/>
    <property type="evidence" value="ECO:0007669"/>
    <property type="project" value="UniProtKB-KW"/>
</dbReference>
<dbReference type="Pfam" id="PF00905">
    <property type="entry name" value="Transpeptidase"/>
    <property type="match status" value="1"/>
</dbReference>
<evidence type="ECO:0000259" key="20">
    <source>
        <dbReference type="Pfam" id="PF00912"/>
    </source>
</evidence>
<evidence type="ECO:0000256" key="13">
    <source>
        <dbReference type="ARBA" id="ARBA00023268"/>
    </source>
</evidence>
<feature type="domain" description="Glycosyl transferase family 51" evidence="20">
    <location>
        <begin position="65"/>
        <end position="238"/>
    </location>
</feature>
<dbReference type="GO" id="GO:0009252">
    <property type="term" value="P:peptidoglycan biosynthetic process"/>
    <property type="evidence" value="ECO:0007669"/>
    <property type="project" value="UniProtKB-KW"/>
</dbReference>
<dbReference type="GO" id="GO:0030288">
    <property type="term" value="C:outer membrane-bounded periplasmic space"/>
    <property type="evidence" value="ECO:0007669"/>
    <property type="project" value="TreeGrafter"/>
</dbReference>
<feature type="domain" description="Penicillin-binding protein transpeptidase" evidence="19">
    <location>
        <begin position="329"/>
        <end position="580"/>
    </location>
</feature>
<evidence type="ECO:0000256" key="1">
    <source>
        <dbReference type="ARBA" id="ARBA00004236"/>
    </source>
</evidence>
<dbReference type="GO" id="GO:0008360">
    <property type="term" value="P:regulation of cell shape"/>
    <property type="evidence" value="ECO:0007669"/>
    <property type="project" value="UniProtKB-KW"/>
</dbReference>
<protein>
    <submittedName>
        <fullName evidence="21">PBP1A family penicillin-binding protein</fullName>
    </submittedName>
</protein>
<evidence type="ECO:0000256" key="4">
    <source>
        <dbReference type="ARBA" id="ARBA00022475"/>
    </source>
</evidence>
<evidence type="ECO:0000256" key="6">
    <source>
        <dbReference type="ARBA" id="ARBA00022670"/>
    </source>
</evidence>
<keyword evidence="18" id="KW-0812">Transmembrane</keyword>
<dbReference type="PANTHER" id="PTHR32282:SF11">
    <property type="entry name" value="PENICILLIN-BINDING PROTEIN 1B"/>
    <property type="match status" value="1"/>
</dbReference>
<evidence type="ECO:0000256" key="5">
    <source>
        <dbReference type="ARBA" id="ARBA00022645"/>
    </source>
</evidence>
<dbReference type="EMBL" id="JAOUSF010000002">
    <property type="protein sequence ID" value="MCU9613339.1"/>
    <property type="molecule type" value="Genomic_DNA"/>
</dbReference>
<keyword evidence="4" id="KW-1003">Cell membrane</keyword>
<comment type="catalytic activity">
    <reaction evidence="16">
        <text>[GlcNAc-(1-&gt;4)-Mur2Ac(oyl-L-Ala-gamma-D-Glu-L-Lys-D-Ala-D-Ala)](n)-di-trans,octa-cis-undecaprenyl diphosphate + beta-D-GlcNAc-(1-&gt;4)-Mur2Ac(oyl-L-Ala-gamma-D-Glu-L-Lys-D-Ala-D-Ala)-di-trans,octa-cis-undecaprenyl diphosphate = [GlcNAc-(1-&gt;4)-Mur2Ac(oyl-L-Ala-gamma-D-Glu-L-Lys-D-Ala-D-Ala)](n+1)-di-trans,octa-cis-undecaprenyl diphosphate + di-trans,octa-cis-undecaprenyl diphosphate + H(+)</text>
        <dbReference type="Rhea" id="RHEA:23708"/>
        <dbReference type="Rhea" id="RHEA-COMP:9602"/>
        <dbReference type="Rhea" id="RHEA-COMP:9603"/>
        <dbReference type="ChEBI" id="CHEBI:15378"/>
        <dbReference type="ChEBI" id="CHEBI:58405"/>
        <dbReference type="ChEBI" id="CHEBI:60033"/>
        <dbReference type="ChEBI" id="CHEBI:78435"/>
        <dbReference type="EC" id="2.4.99.28"/>
    </reaction>
</comment>
<keyword evidence="6" id="KW-0645">Protease</keyword>
<evidence type="ECO:0000256" key="15">
    <source>
        <dbReference type="ARBA" id="ARBA00034000"/>
    </source>
</evidence>
<name>A0AAE3ITU6_9BACI</name>
<dbReference type="InterPro" id="IPR036950">
    <property type="entry name" value="PBP_transglycosylase"/>
</dbReference>
<dbReference type="PANTHER" id="PTHR32282">
    <property type="entry name" value="BINDING PROTEIN TRANSPEPTIDASE, PUTATIVE-RELATED"/>
    <property type="match status" value="1"/>
</dbReference>
<dbReference type="RefSeq" id="WP_263072549.1">
    <property type="nucleotide sequence ID" value="NZ_JAOUSF010000002.1"/>
</dbReference>
<keyword evidence="8" id="KW-0808">Transferase</keyword>
<dbReference type="GO" id="GO:0005886">
    <property type="term" value="C:plasma membrane"/>
    <property type="evidence" value="ECO:0007669"/>
    <property type="project" value="UniProtKB-SubCell"/>
</dbReference>
<comment type="catalytic activity">
    <reaction evidence="15">
        <text>Preferential cleavage: (Ac)2-L-Lys-D-Ala-|-D-Ala. Also transpeptidation of peptidyl-alanyl moieties that are N-acyl substituents of D-alanine.</text>
        <dbReference type="EC" id="3.4.16.4"/>
    </reaction>
</comment>
<keyword evidence="7" id="KW-0328">Glycosyltransferase</keyword>
<dbReference type="AlphaFoldDB" id="A0AAE3ITU6"/>
<gene>
    <name evidence="21" type="ORF">OEV98_07195</name>
</gene>
<proteinExistence type="inferred from homology"/>
<comment type="caution">
    <text evidence="21">The sequence shown here is derived from an EMBL/GenBank/DDBJ whole genome shotgun (WGS) entry which is preliminary data.</text>
</comment>
<comment type="similarity">
    <text evidence="2">In the C-terminal section; belongs to the transpeptidase family.</text>
</comment>
<sequence>MELSTNQHFKQTVKMVRELLFWCSCAVILLFLCVIGIYTAARIAGPPPIEVPQSSIYYAADETIIGESNSGGEKRYWVNLQDISPFLINATIAIEDQRFYRHIGFDVKRIAGAIVADIKAFAKVQGASTISQQYARNLFLSPEKTWQRKLKEAFYTIRLEANYSKEEILEGYLNTIYYGHGAYGVEAASQYYFGKSAKDVTLSEAALLAAAPKGPSSFSPFNSWEKAKHRQEVILSEMVKQGFISEDAATEAKKAAITLVGNTNMQQRNIAPYFQDVVHAQLKNELGLDERTISLGGLRVYTTLNPNMQKIAEETLANTVAEESLIQAAFIAMDPKTGYVQALIGGRDYQESSYNRAIQASRQPGSTIKPILYYAALEKGFTPTSKFRSEETTFTFDDGREEYTPQNFNYKYANDDITMAQALALSDNVFAVKTHLYLGTETLVAYAKRFGIESKQEQVPSLALGTSGVQVVEMANAYSMLANGGKSVEPIFITKVVARDGEVIYEKEEQHEQVLDPDTTFVLTHMMTGIFDDSLNGYANVTGHNIISKTTRPYAGKSGSTNTDSWMIGFTPDLVSAVWTGYDKGKAITLPTEKTYAKNIWVDFMEKALKDKPIRPFKPTKNVVGVNVNPESGLLATEDCPVKRYMYFIKGTEPTEYCSAPNNTNETTPDHTEQPIEKNQEKPWYKRIFDWLSE</sequence>
<keyword evidence="22" id="KW-1185">Reference proteome</keyword>
<dbReference type="NCBIfam" id="TIGR02074">
    <property type="entry name" value="PBP_1a_fam"/>
    <property type="match status" value="1"/>
</dbReference>
<dbReference type="GO" id="GO:0008955">
    <property type="term" value="F:peptidoglycan glycosyltransferase activity"/>
    <property type="evidence" value="ECO:0007669"/>
    <property type="project" value="UniProtKB-EC"/>
</dbReference>
<dbReference type="FunFam" id="1.10.3810.10:FF:000001">
    <property type="entry name" value="Penicillin-binding protein 1A"/>
    <property type="match status" value="1"/>
</dbReference>
<evidence type="ECO:0000256" key="10">
    <source>
        <dbReference type="ARBA" id="ARBA00022960"/>
    </source>
</evidence>
<keyword evidence="13" id="KW-0511">Multifunctional enzyme</keyword>